<dbReference type="AlphaFoldDB" id="A0A151PGJ6"/>
<accession>A0A151PGJ6</accession>
<dbReference type="Proteomes" id="UP000050525">
    <property type="component" value="Unassembled WGS sequence"/>
</dbReference>
<dbReference type="EMBL" id="AKHW03000257">
    <property type="protein sequence ID" value="KYO48149.1"/>
    <property type="molecule type" value="Genomic_DNA"/>
</dbReference>
<sequence length="268" mass="30106">MPFTLHLLQEKSCEQQTLFFVAFVNLQKTFNVVSGDGIYKILLKTGCPQKAFFLFKEFHEEMKGTIWYENETSSEFSIDTAMKQGYVLVSTGFGIFFTILLKYAFGNDQFGVLIESRMGGSLFNIRQFQSKRHVAQHTSGDMLFTDGTALVSNSAGELQIMMNKLSEACMEFGVAISIKKTVVMLQGTNTPPKIYVNNETLDSVDHFCYLGSTLTSSLSLDRELDVRIGSLRHLWETYLMGLAHQAANPEHKGVSLSGLCLQYPPVWL</sequence>
<name>A0A151PGJ6_ALLMI</name>
<evidence type="ECO:0008006" key="3">
    <source>
        <dbReference type="Google" id="ProtNLM"/>
    </source>
</evidence>
<evidence type="ECO:0000313" key="2">
    <source>
        <dbReference type="Proteomes" id="UP000050525"/>
    </source>
</evidence>
<evidence type="ECO:0000313" key="1">
    <source>
        <dbReference type="EMBL" id="KYO48149.1"/>
    </source>
</evidence>
<dbReference type="PANTHER" id="PTHR47027:SF20">
    <property type="entry name" value="REVERSE TRANSCRIPTASE-LIKE PROTEIN WITH RNA-DIRECTED DNA POLYMERASE DOMAIN"/>
    <property type="match status" value="1"/>
</dbReference>
<comment type="caution">
    <text evidence="1">The sequence shown here is derived from an EMBL/GenBank/DDBJ whole genome shotgun (WGS) entry which is preliminary data.</text>
</comment>
<protein>
    <recommendedName>
        <fullName evidence="3">Reverse transcriptase domain-containing protein</fullName>
    </recommendedName>
</protein>
<reference evidence="1 2" key="1">
    <citation type="journal article" date="2012" name="Genome Biol.">
        <title>Sequencing three crocodilian genomes to illuminate the evolution of archosaurs and amniotes.</title>
        <authorList>
            <person name="St John J.A."/>
            <person name="Braun E.L."/>
            <person name="Isberg S.R."/>
            <person name="Miles L.G."/>
            <person name="Chong A.Y."/>
            <person name="Gongora J."/>
            <person name="Dalzell P."/>
            <person name="Moran C."/>
            <person name="Bed'hom B."/>
            <person name="Abzhanov A."/>
            <person name="Burgess S.C."/>
            <person name="Cooksey A.M."/>
            <person name="Castoe T.A."/>
            <person name="Crawford N.G."/>
            <person name="Densmore L.D."/>
            <person name="Drew J.C."/>
            <person name="Edwards S.V."/>
            <person name="Faircloth B.C."/>
            <person name="Fujita M.K."/>
            <person name="Greenwold M.J."/>
            <person name="Hoffmann F.G."/>
            <person name="Howard J.M."/>
            <person name="Iguchi T."/>
            <person name="Janes D.E."/>
            <person name="Khan S.Y."/>
            <person name="Kohno S."/>
            <person name="de Koning A.J."/>
            <person name="Lance S.L."/>
            <person name="McCarthy F.M."/>
            <person name="McCormack J.E."/>
            <person name="Merchant M.E."/>
            <person name="Peterson D.G."/>
            <person name="Pollock D.D."/>
            <person name="Pourmand N."/>
            <person name="Raney B.J."/>
            <person name="Roessler K.A."/>
            <person name="Sanford J.R."/>
            <person name="Sawyer R.H."/>
            <person name="Schmidt C.J."/>
            <person name="Triplett E.W."/>
            <person name="Tuberville T.D."/>
            <person name="Venegas-Anaya M."/>
            <person name="Howard J.T."/>
            <person name="Jarvis E.D."/>
            <person name="Guillette L.J.Jr."/>
            <person name="Glenn T.C."/>
            <person name="Green R.E."/>
            <person name="Ray D.A."/>
        </authorList>
    </citation>
    <scope>NUCLEOTIDE SEQUENCE [LARGE SCALE GENOMIC DNA]</scope>
    <source>
        <strain evidence="1">KSC_2009_1</strain>
    </source>
</reference>
<keyword evidence="2" id="KW-1185">Reference proteome</keyword>
<gene>
    <name evidence="1" type="ORF">Y1Q_0001952</name>
</gene>
<dbReference type="PANTHER" id="PTHR47027">
    <property type="entry name" value="REVERSE TRANSCRIPTASE DOMAIN-CONTAINING PROTEIN"/>
    <property type="match status" value="1"/>
</dbReference>
<proteinExistence type="predicted"/>
<organism evidence="1 2">
    <name type="scientific">Alligator mississippiensis</name>
    <name type="common">American alligator</name>
    <dbReference type="NCBI Taxonomy" id="8496"/>
    <lineage>
        <taxon>Eukaryota</taxon>
        <taxon>Metazoa</taxon>
        <taxon>Chordata</taxon>
        <taxon>Craniata</taxon>
        <taxon>Vertebrata</taxon>
        <taxon>Euteleostomi</taxon>
        <taxon>Archelosauria</taxon>
        <taxon>Archosauria</taxon>
        <taxon>Crocodylia</taxon>
        <taxon>Alligatoridae</taxon>
        <taxon>Alligatorinae</taxon>
        <taxon>Alligator</taxon>
    </lineage>
</organism>
<dbReference type="STRING" id="8496.A0A151PGJ6"/>